<organism evidence="2 3">
    <name type="scientific">Blautia wexlerae</name>
    <dbReference type="NCBI Taxonomy" id="418240"/>
    <lineage>
        <taxon>Bacteria</taxon>
        <taxon>Bacillati</taxon>
        <taxon>Bacillota</taxon>
        <taxon>Clostridia</taxon>
        <taxon>Lachnospirales</taxon>
        <taxon>Lachnospiraceae</taxon>
        <taxon>Blautia</taxon>
    </lineage>
</organism>
<gene>
    <name evidence="2" type="ORF">GT712_11180</name>
</gene>
<evidence type="ECO:0000313" key="3">
    <source>
        <dbReference type="Proteomes" id="UP000477156"/>
    </source>
</evidence>
<reference evidence="2 3" key="1">
    <citation type="journal article" date="2019" name="Nat. Med.">
        <title>A library of human gut bacterial isolates paired with longitudinal multiomics data enables mechanistic microbiome research.</title>
        <authorList>
            <person name="Poyet M."/>
            <person name="Groussin M."/>
            <person name="Gibbons S.M."/>
            <person name="Avila-Pacheco J."/>
            <person name="Jiang X."/>
            <person name="Kearney S.M."/>
            <person name="Perrotta A.R."/>
            <person name="Berdy B."/>
            <person name="Zhao S."/>
            <person name="Lieberman T.D."/>
            <person name="Swanson P.K."/>
            <person name="Smith M."/>
            <person name="Roesemann S."/>
            <person name="Alexander J.E."/>
            <person name="Rich S.A."/>
            <person name="Livny J."/>
            <person name="Vlamakis H."/>
            <person name="Clish C."/>
            <person name="Bullock K."/>
            <person name="Deik A."/>
            <person name="Scott J."/>
            <person name="Pierce K.A."/>
            <person name="Xavier R.J."/>
            <person name="Alm E.J."/>
        </authorList>
    </citation>
    <scope>NUCLEOTIDE SEQUENCE [LARGE SCALE GENOMIC DNA]</scope>
    <source>
        <strain evidence="2 3">BIOML-A12</strain>
    </source>
</reference>
<dbReference type="Pfam" id="PF12645">
    <property type="entry name" value="HTH_16"/>
    <property type="match status" value="1"/>
</dbReference>
<proteinExistence type="predicted"/>
<protein>
    <submittedName>
        <fullName evidence="2">Helix-turn-helix domain-containing protein</fullName>
    </submittedName>
</protein>
<accession>A0A6L8XUM0</accession>
<evidence type="ECO:0000313" key="2">
    <source>
        <dbReference type="EMBL" id="MZS89619.1"/>
    </source>
</evidence>
<feature type="domain" description="Helix-turn-helix conjugative transposon-like" evidence="1">
    <location>
        <begin position="10"/>
        <end position="74"/>
    </location>
</feature>
<dbReference type="Proteomes" id="UP000477156">
    <property type="component" value="Unassembled WGS sequence"/>
</dbReference>
<evidence type="ECO:0000259" key="1">
    <source>
        <dbReference type="Pfam" id="PF12645"/>
    </source>
</evidence>
<sequence length="82" mass="9556">MKQILKKPSYYLLSQAMDGDEKAIEKILAFYDPYISKCCLRPLYDEYGNVYIVVDMELKGLIREALIKMILGFDIALEIEEE</sequence>
<name>A0A6L8XUM0_9FIRM</name>
<dbReference type="InterPro" id="IPR024760">
    <property type="entry name" value="HTH_dom_conjug_TS-like"/>
</dbReference>
<dbReference type="RefSeq" id="WP_155203372.1">
    <property type="nucleotide sequence ID" value="NZ_WWUZ01000019.1"/>
</dbReference>
<comment type="caution">
    <text evidence="2">The sequence shown here is derived from an EMBL/GenBank/DDBJ whole genome shotgun (WGS) entry which is preliminary data.</text>
</comment>
<dbReference type="EMBL" id="WWVF01000020">
    <property type="protein sequence ID" value="MZS89619.1"/>
    <property type="molecule type" value="Genomic_DNA"/>
</dbReference>
<dbReference type="AlphaFoldDB" id="A0A6L8XUM0"/>